<feature type="compositionally biased region" description="Polar residues" evidence="1">
    <location>
        <begin position="284"/>
        <end position="306"/>
    </location>
</feature>
<dbReference type="VEuPathDB" id="TriTrypDB:TcYC6_0162460"/>
<evidence type="ECO:0000313" key="3">
    <source>
        <dbReference type="Proteomes" id="UP000246078"/>
    </source>
</evidence>
<organism evidence="2 3">
    <name type="scientific">Trypanosoma cruzi</name>
    <dbReference type="NCBI Taxonomy" id="5693"/>
    <lineage>
        <taxon>Eukaryota</taxon>
        <taxon>Discoba</taxon>
        <taxon>Euglenozoa</taxon>
        <taxon>Kinetoplastea</taxon>
        <taxon>Metakinetoplastina</taxon>
        <taxon>Trypanosomatida</taxon>
        <taxon>Trypanosomatidae</taxon>
        <taxon>Trypanosoma</taxon>
        <taxon>Schizotrypanum</taxon>
    </lineage>
</organism>
<dbReference type="VEuPathDB" id="TriTrypDB:TCSYLVIO_009606"/>
<sequence length="412" mass="43142">MCLCAYSAIAPIPTASFCAAAAAVCYFGCEWLCDLSLVLFSLSVDGELVCAEGYTQVTGVMMAGRVLLVCALCVLWCGAGGRCKEEAGSPAGGKGAVGTTGASASGQDSSDLKKGLPKANQSTETPAGKSLEGKEVNTDQLVVVPGVEDEEDGNPSEQLEEPVEDGPDQEKTKPQLQNKEQEVRQPPESQVNVPPQPQPLPQQSQTQLQLQPHTSASEEGKGVVENNKGGAGQSSLGVENIGNEDPENLGKEDSLDDPGKESENSEQVQTTVPNTVTPEHKTQNEMLTPEQKTNKSQSTDTFTNLPELQKENKEYPASTEVTAQSTSTGSQEQEAEAPTSEEPSPFEEQHSTGTKTSEDARTPDAAATEKRQTGDKEKVGDSDGITAVSHTTSPLLLLLPVACAAAAAVVAA</sequence>
<dbReference type="AlphaFoldDB" id="A0A2V2WTN2"/>
<reference evidence="2 3" key="1">
    <citation type="journal article" date="2018" name="Microb. Genom.">
        <title>Expanding an expanded genome: long-read sequencing of Trypanosoma cruzi.</title>
        <authorList>
            <person name="Berna L."/>
            <person name="Rodriguez M."/>
            <person name="Chiribao M.L."/>
            <person name="Parodi-Talice A."/>
            <person name="Pita S."/>
            <person name="Rijo G."/>
            <person name="Alvarez-Valin F."/>
            <person name="Robello C."/>
        </authorList>
    </citation>
    <scope>NUCLEOTIDE SEQUENCE [LARGE SCALE GENOMIC DNA]</scope>
    <source>
        <strain evidence="2 3">TCC</strain>
    </source>
</reference>
<dbReference type="VEuPathDB" id="TriTrypDB:BCY84_04048"/>
<accession>A0A2V2WTN2</accession>
<name>A0A2V2WTN2_TRYCR</name>
<dbReference type="VEuPathDB" id="TriTrypDB:Tc_MARK_5342"/>
<evidence type="ECO:0000313" key="2">
    <source>
        <dbReference type="EMBL" id="PWV11595.1"/>
    </source>
</evidence>
<feature type="compositionally biased region" description="Low complexity" evidence="1">
    <location>
        <begin position="267"/>
        <end position="277"/>
    </location>
</feature>
<dbReference type="VEuPathDB" id="TriTrypDB:TcG_13251"/>
<dbReference type="VEuPathDB" id="TriTrypDB:TcCLB.510475.100"/>
<gene>
    <name evidence="2" type="ORF">C3747_58g111</name>
</gene>
<dbReference type="EMBL" id="PRFC01000058">
    <property type="protein sequence ID" value="PWV11595.1"/>
    <property type="molecule type" value="Genomic_DNA"/>
</dbReference>
<dbReference type="VEuPathDB" id="TriTrypDB:ECC02_009687"/>
<dbReference type="VEuPathDB" id="TriTrypDB:TCDM_11730"/>
<feature type="compositionally biased region" description="Basic and acidic residues" evidence="1">
    <location>
        <begin position="168"/>
        <end position="185"/>
    </location>
</feature>
<dbReference type="VEuPathDB" id="TriTrypDB:C3747_58g111"/>
<feature type="compositionally biased region" description="Low complexity" evidence="1">
    <location>
        <begin position="201"/>
        <end position="212"/>
    </location>
</feature>
<feature type="compositionally biased region" description="Acidic residues" evidence="1">
    <location>
        <begin position="147"/>
        <end position="167"/>
    </location>
</feature>
<proteinExistence type="predicted"/>
<feature type="compositionally biased region" description="Basic and acidic residues" evidence="1">
    <location>
        <begin position="248"/>
        <end position="263"/>
    </location>
</feature>
<evidence type="ECO:0000256" key="1">
    <source>
        <dbReference type="SAM" id="MobiDB-lite"/>
    </source>
</evidence>
<dbReference type="Proteomes" id="UP000246078">
    <property type="component" value="Unassembled WGS sequence"/>
</dbReference>
<dbReference type="VEuPathDB" id="TriTrypDB:TcCLB.504197.20"/>
<feature type="region of interest" description="Disordered" evidence="1">
    <location>
        <begin position="86"/>
        <end position="387"/>
    </location>
</feature>
<feature type="compositionally biased region" description="Basic and acidic residues" evidence="1">
    <location>
        <begin position="356"/>
        <end position="381"/>
    </location>
</feature>
<protein>
    <submittedName>
        <fullName evidence="2">Mucin-associated surface protein (MASP)</fullName>
    </submittedName>
</protein>
<dbReference type="VEuPathDB" id="TriTrypDB:TcCL_NonESM11213"/>
<dbReference type="VEuPathDB" id="TriTrypDB:TcBrA4_0172780"/>
<feature type="compositionally biased region" description="Low complexity" evidence="1">
    <location>
        <begin position="330"/>
        <end position="343"/>
    </location>
</feature>
<dbReference type="VEuPathDB" id="TriTrypDB:C4B63_132g11"/>
<dbReference type="VEuPathDB" id="TriTrypDB:TcCLB.510261.10"/>
<feature type="compositionally biased region" description="Polar residues" evidence="1">
    <location>
        <begin position="319"/>
        <end position="329"/>
    </location>
</feature>
<comment type="caution">
    <text evidence="2">The sequence shown here is derived from an EMBL/GenBank/DDBJ whole genome shotgun (WGS) entry which is preliminary data.</text>
</comment>